<dbReference type="Pfam" id="PF03301">
    <property type="entry name" value="Trp_dioxygenase"/>
    <property type="match status" value="1"/>
</dbReference>
<sequence length="515" mass="59597">MKKIPYNLYIHFEALDFFLKGDNNHKEDLLRCGLTSIELSAYLLGSLFTDNNINLNKVEHLLRGIKTQFKLLNTCDFSVEGKAFQSGRSKNLEHLKLLDSSYRNDIERISTLYFDLTKKINIGLDVQMNEIRSHFNLPEITIGSNNDTKEIEYPNILEVLKLDDLEYFNSEDKTFMVVHQISECWFYLAINELKAIQNIFYDIDENSEAIMHHFKANYEIFLYLADHILLLDHMVLSDYHPLRVVLRGASGGQSQQAYEMFGIAIQLFKTFLHTIKNEDKSIVHILENPKTNPNYVALINQFTNLERSLKNFFFQHYVLTSNIIGSQSFGSIGYDLVSLVDKFVEPIFKEIDDAKYDLTLKTNFQYGSIAGQLIMEKEDFTPQDKEEHTSNQDTINAVIDSYFELISALDQEKWVELFTENGYIEDPVGSRPYVGHQQLAIFFKGVIRFFKALNMSVVSKTFEKDSIKVYWKSESTAYNDKKIAYEGVEEFRISSDGKIMAALVHWDPAVISNQL</sequence>
<dbReference type="Gene3D" id="1.20.58.480">
    <property type="match status" value="1"/>
</dbReference>
<dbReference type="OrthoDB" id="6657864at2"/>
<dbReference type="InterPro" id="IPR032710">
    <property type="entry name" value="NTF2-like_dom_sf"/>
</dbReference>
<dbReference type="PANTHER" id="PTHR10138">
    <property type="entry name" value="TRYPTOPHAN 2,3-DIOXYGENASE"/>
    <property type="match status" value="1"/>
</dbReference>
<gene>
    <name evidence="2" type="ORF">DXU93_02815</name>
</gene>
<dbReference type="GO" id="GO:0019441">
    <property type="term" value="P:L-tryptophan catabolic process to kynurenine"/>
    <property type="evidence" value="ECO:0007669"/>
    <property type="project" value="InterPro"/>
</dbReference>
<dbReference type="InterPro" id="IPR037401">
    <property type="entry name" value="SnoaL-like"/>
</dbReference>
<dbReference type="GO" id="GO:0020037">
    <property type="term" value="F:heme binding"/>
    <property type="evidence" value="ECO:0007669"/>
    <property type="project" value="InterPro"/>
</dbReference>
<dbReference type="SUPFAM" id="SSF54427">
    <property type="entry name" value="NTF2-like"/>
    <property type="match status" value="1"/>
</dbReference>
<dbReference type="SUPFAM" id="SSF140959">
    <property type="entry name" value="Indolic compounds 2,3-dioxygenase-like"/>
    <property type="match status" value="1"/>
</dbReference>
<reference evidence="2 3" key="1">
    <citation type="submission" date="2018-08" db="EMBL/GenBank/DDBJ databases">
        <title>The draft genome squence of Brumimicrobium sp. N62.</title>
        <authorList>
            <person name="Du Z.-J."/>
            <person name="Luo H.-R."/>
        </authorList>
    </citation>
    <scope>NUCLEOTIDE SEQUENCE [LARGE SCALE GENOMIC DNA]</scope>
    <source>
        <strain evidence="2 3">N62</strain>
    </source>
</reference>
<name>A0A3E1F238_9FLAO</name>
<organism evidence="2 3">
    <name type="scientific">Brumimicrobium aurantiacum</name>
    <dbReference type="NCBI Taxonomy" id="1737063"/>
    <lineage>
        <taxon>Bacteria</taxon>
        <taxon>Pseudomonadati</taxon>
        <taxon>Bacteroidota</taxon>
        <taxon>Flavobacteriia</taxon>
        <taxon>Flavobacteriales</taxon>
        <taxon>Crocinitomicaceae</taxon>
        <taxon>Brumimicrobium</taxon>
    </lineage>
</organism>
<dbReference type="Pfam" id="PF12680">
    <property type="entry name" value="SnoaL_2"/>
    <property type="match status" value="1"/>
</dbReference>
<evidence type="ECO:0000313" key="2">
    <source>
        <dbReference type="EMBL" id="RFC55886.1"/>
    </source>
</evidence>
<proteinExistence type="predicted"/>
<evidence type="ECO:0000313" key="3">
    <source>
        <dbReference type="Proteomes" id="UP000257127"/>
    </source>
</evidence>
<feature type="domain" description="SnoaL-like" evidence="1">
    <location>
        <begin position="401"/>
        <end position="500"/>
    </location>
</feature>
<dbReference type="AlphaFoldDB" id="A0A3E1F238"/>
<dbReference type="RefSeq" id="WP_116879721.1">
    <property type="nucleotide sequence ID" value="NZ_QURB01000001.1"/>
</dbReference>
<protein>
    <recommendedName>
        <fullName evidence="1">SnoaL-like domain-containing protein</fullName>
    </recommendedName>
</protein>
<dbReference type="PANTHER" id="PTHR10138:SF0">
    <property type="entry name" value="TRYPTOPHAN 2,3-DIOXYGENASE"/>
    <property type="match status" value="1"/>
</dbReference>
<dbReference type="InterPro" id="IPR004981">
    <property type="entry name" value="Trp_2_3_dOase"/>
</dbReference>
<keyword evidence="3" id="KW-1185">Reference proteome</keyword>
<dbReference type="Gene3D" id="3.10.450.50">
    <property type="match status" value="1"/>
</dbReference>
<dbReference type="GO" id="GO:0004833">
    <property type="term" value="F:L-tryptophan 2,3-dioxygenase activity"/>
    <property type="evidence" value="ECO:0007669"/>
    <property type="project" value="InterPro"/>
</dbReference>
<dbReference type="Proteomes" id="UP000257127">
    <property type="component" value="Unassembled WGS sequence"/>
</dbReference>
<evidence type="ECO:0000259" key="1">
    <source>
        <dbReference type="Pfam" id="PF12680"/>
    </source>
</evidence>
<dbReference type="GO" id="GO:0019442">
    <property type="term" value="P:L-tryptophan catabolic process to acetyl-CoA"/>
    <property type="evidence" value="ECO:0007669"/>
    <property type="project" value="TreeGrafter"/>
</dbReference>
<comment type="caution">
    <text evidence="2">The sequence shown here is derived from an EMBL/GenBank/DDBJ whole genome shotgun (WGS) entry which is preliminary data.</text>
</comment>
<dbReference type="GO" id="GO:0046872">
    <property type="term" value="F:metal ion binding"/>
    <property type="evidence" value="ECO:0007669"/>
    <property type="project" value="InterPro"/>
</dbReference>
<dbReference type="EMBL" id="QURB01000001">
    <property type="protein sequence ID" value="RFC55886.1"/>
    <property type="molecule type" value="Genomic_DNA"/>
</dbReference>
<accession>A0A3E1F238</accession>
<dbReference type="InterPro" id="IPR037217">
    <property type="entry name" value="Trp/Indoleamine_2_3_dOase-like"/>
</dbReference>